<reference evidence="1" key="1">
    <citation type="journal article" date="2015" name="Nature">
        <title>Complex archaea that bridge the gap between prokaryotes and eukaryotes.</title>
        <authorList>
            <person name="Spang A."/>
            <person name="Saw J.H."/>
            <person name="Jorgensen S.L."/>
            <person name="Zaremba-Niedzwiedzka K."/>
            <person name="Martijn J."/>
            <person name="Lind A.E."/>
            <person name="van Eijk R."/>
            <person name="Schleper C."/>
            <person name="Guy L."/>
            <person name="Ettema T.J."/>
        </authorList>
    </citation>
    <scope>NUCLEOTIDE SEQUENCE</scope>
</reference>
<evidence type="ECO:0000313" key="1">
    <source>
        <dbReference type="EMBL" id="KKN36273.1"/>
    </source>
</evidence>
<accession>A0A0F9T444</accession>
<organism evidence="1">
    <name type="scientific">marine sediment metagenome</name>
    <dbReference type="NCBI Taxonomy" id="412755"/>
    <lineage>
        <taxon>unclassified sequences</taxon>
        <taxon>metagenomes</taxon>
        <taxon>ecological metagenomes</taxon>
    </lineage>
</organism>
<evidence type="ECO:0008006" key="2">
    <source>
        <dbReference type="Google" id="ProtNLM"/>
    </source>
</evidence>
<name>A0A0F9T444_9ZZZZ</name>
<dbReference type="EMBL" id="LAZR01001977">
    <property type="protein sequence ID" value="KKN36273.1"/>
    <property type="molecule type" value="Genomic_DNA"/>
</dbReference>
<gene>
    <name evidence="1" type="ORF">LCGC14_0775220</name>
</gene>
<protein>
    <recommendedName>
        <fullName evidence="2">AAA domain-containing protein</fullName>
    </recommendedName>
</protein>
<dbReference type="AlphaFoldDB" id="A0A0F9T444"/>
<proteinExistence type="predicted"/>
<comment type="caution">
    <text evidence="1">The sequence shown here is derived from an EMBL/GenBank/DDBJ whole genome shotgun (WGS) entry which is preliminary data.</text>
</comment>
<sequence>MKFNSSLNYGEVIGHKILLYGETNTKKTYYTAKFVQFLIESKHSDPKEISILDFAPPQSIIKLIKIGGKIKDFYKNSDKCNNLSFEGEIIPPRLKAKNLTELYENACKNFKKTYKIIALYNDNPTSILIINDISIYLHIGNKKLLLESIIKANTFFGNSYYGSSIKSDFTTLFSRREKRLIEYLAEKMEFSYYTG</sequence>